<feature type="transmembrane region" description="Helical" evidence="1">
    <location>
        <begin position="27"/>
        <end position="45"/>
    </location>
</feature>
<dbReference type="RefSeq" id="WP_073459942.1">
    <property type="nucleotide sequence ID" value="NZ_CALGVN010000043.1"/>
</dbReference>
<proteinExistence type="predicted"/>
<accession>A0A1M6ZQ81</accession>
<dbReference type="InterPro" id="IPR036938">
    <property type="entry name" value="PAP2/HPO_sf"/>
</dbReference>
<feature type="transmembrane region" description="Helical" evidence="1">
    <location>
        <begin position="209"/>
        <end position="227"/>
    </location>
</feature>
<evidence type="ECO:0000259" key="2">
    <source>
        <dbReference type="SMART" id="SM00014"/>
    </source>
</evidence>
<dbReference type="OrthoDB" id="5289372at2"/>
<dbReference type="Gene3D" id="1.20.144.10">
    <property type="entry name" value="Phosphatidic acid phosphatase type 2/haloperoxidase"/>
    <property type="match status" value="2"/>
</dbReference>
<dbReference type="CDD" id="cd03392">
    <property type="entry name" value="PAP2_like_2"/>
    <property type="match status" value="1"/>
</dbReference>
<dbReference type="Proteomes" id="UP000184363">
    <property type="component" value="Unassembled WGS sequence"/>
</dbReference>
<dbReference type="InterPro" id="IPR000326">
    <property type="entry name" value="PAP2/HPO"/>
</dbReference>
<organism evidence="3 4">
    <name type="scientific">Pseudonocardia thermophila</name>
    <dbReference type="NCBI Taxonomy" id="1848"/>
    <lineage>
        <taxon>Bacteria</taxon>
        <taxon>Bacillati</taxon>
        <taxon>Actinomycetota</taxon>
        <taxon>Actinomycetes</taxon>
        <taxon>Pseudonocardiales</taxon>
        <taxon>Pseudonocardiaceae</taxon>
        <taxon>Pseudonocardia</taxon>
    </lineage>
</organism>
<dbReference type="SUPFAM" id="SSF48317">
    <property type="entry name" value="Acid phosphatase/Vanadium-dependent haloperoxidase"/>
    <property type="match status" value="1"/>
</dbReference>
<dbReference type="PANTHER" id="PTHR14969:SF13">
    <property type="entry name" value="AT30094P"/>
    <property type="match status" value="1"/>
</dbReference>
<evidence type="ECO:0000256" key="1">
    <source>
        <dbReference type="SAM" id="Phobius"/>
    </source>
</evidence>
<feature type="domain" description="Phosphatidic acid phosphatase type 2/haloperoxidase" evidence="2">
    <location>
        <begin position="106"/>
        <end position="220"/>
    </location>
</feature>
<sequence>MTDTVPIPTRKARPAGPAQPRPAVNRIVLVVLAGAAAVLTVLVAAEWAPLMRFDEAVVQAINARMAPRPELVALAERVTDIGHSRVVQVLTGVVIVLALLIRRYAAALYLFACYLVEYVVENGLKDLIGRDRPEVPVELGYASGGSFPSGHTMATTVLWASVAVLLVGVAGRAWWRWLVIAVAALAIVTVAATRLLLNVHFPADVTGGVLLGLLVVLVLAPLARLRIPPKPAR</sequence>
<dbReference type="STRING" id="1848.SAMN05443637_124101"/>
<dbReference type="SMART" id="SM00014">
    <property type="entry name" value="acidPPc"/>
    <property type="match status" value="1"/>
</dbReference>
<evidence type="ECO:0000313" key="4">
    <source>
        <dbReference type="Proteomes" id="UP000184363"/>
    </source>
</evidence>
<feature type="transmembrane region" description="Helical" evidence="1">
    <location>
        <begin position="86"/>
        <end position="105"/>
    </location>
</feature>
<keyword evidence="1" id="KW-1133">Transmembrane helix</keyword>
<feature type="transmembrane region" description="Helical" evidence="1">
    <location>
        <begin position="177"/>
        <end position="197"/>
    </location>
</feature>
<feature type="transmembrane region" description="Helical" evidence="1">
    <location>
        <begin position="151"/>
        <end position="170"/>
    </location>
</feature>
<keyword evidence="1" id="KW-0472">Membrane</keyword>
<dbReference type="AlphaFoldDB" id="A0A1M6ZQ81"/>
<keyword evidence="4" id="KW-1185">Reference proteome</keyword>
<gene>
    <name evidence="3" type="ORF">SAMN05443637_124101</name>
</gene>
<dbReference type="Pfam" id="PF01569">
    <property type="entry name" value="PAP2"/>
    <property type="match status" value="1"/>
</dbReference>
<evidence type="ECO:0000313" key="3">
    <source>
        <dbReference type="EMBL" id="SHL32505.1"/>
    </source>
</evidence>
<dbReference type="PANTHER" id="PTHR14969">
    <property type="entry name" value="SPHINGOSINE-1-PHOSPHATE PHOSPHOHYDROLASE"/>
    <property type="match status" value="1"/>
</dbReference>
<reference evidence="3 4" key="1">
    <citation type="submission" date="2016-11" db="EMBL/GenBank/DDBJ databases">
        <authorList>
            <person name="Jaros S."/>
            <person name="Januszkiewicz K."/>
            <person name="Wedrychowicz H."/>
        </authorList>
    </citation>
    <scope>NUCLEOTIDE SEQUENCE [LARGE SCALE GENOMIC DNA]</scope>
    <source>
        <strain evidence="3 4">DSM 43832</strain>
    </source>
</reference>
<keyword evidence="1" id="KW-0812">Transmembrane</keyword>
<name>A0A1M6ZQ81_PSETH</name>
<dbReference type="EMBL" id="FRAP01000024">
    <property type="protein sequence ID" value="SHL32505.1"/>
    <property type="molecule type" value="Genomic_DNA"/>
</dbReference>
<protein>
    <submittedName>
        <fullName evidence="3">Undecaprenyl-diphosphatase</fullName>
    </submittedName>
</protein>